<reference evidence="3" key="1">
    <citation type="submission" date="2013-09" db="EMBL/GenBank/DDBJ databases">
        <title>The Genome Sequence of Anopheles maculatus species B.</title>
        <authorList>
            <consortium name="The Broad Institute Genomics Platform"/>
            <person name="Neafsey D.E."/>
            <person name="Besansky N."/>
            <person name="Howell P."/>
            <person name="Walton C."/>
            <person name="Young S.K."/>
            <person name="Zeng Q."/>
            <person name="Gargeya S."/>
            <person name="Fitzgerald M."/>
            <person name="Haas B."/>
            <person name="Abouelleil A."/>
            <person name="Allen A.W."/>
            <person name="Alvarado L."/>
            <person name="Arachchi H.M."/>
            <person name="Berlin A.M."/>
            <person name="Chapman S.B."/>
            <person name="Gainer-Dewar J."/>
            <person name="Goldberg J."/>
            <person name="Griggs A."/>
            <person name="Gujja S."/>
            <person name="Hansen M."/>
            <person name="Howarth C."/>
            <person name="Imamovic A."/>
            <person name="Ireland A."/>
            <person name="Larimer J."/>
            <person name="McCowan C."/>
            <person name="Murphy C."/>
            <person name="Pearson M."/>
            <person name="Poon T.W."/>
            <person name="Priest M."/>
            <person name="Roberts A."/>
            <person name="Saif S."/>
            <person name="Shea T."/>
            <person name="Sisk P."/>
            <person name="Sykes S."/>
            <person name="Wortman J."/>
            <person name="Nusbaum C."/>
            <person name="Birren B."/>
        </authorList>
    </citation>
    <scope>NUCLEOTIDE SEQUENCE [LARGE SCALE GENOMIC DNA]</scope>
    <source>
        <strain evidence="3">maculatus3</strain>
    </source>
</reference>
<dbReference type="GO" id="GO:0005615">
    <property type="term" value="C:extracellular space"/>
    <property type="evidence" value="ECO:0007669"/>
    <property type="project" value="TreeGrafter"/>
</dbReference>
<feature type="chain" id="PRO_5008136542" evidence="1">
    <location>
        <begin position="30"/>
        <end position="251"/>
    </location>
</feature>
<evidence type="ECO:0000256" key="1">
    <source>
        <dbReference type="SAM" id="SignalP"/>
    </source>
</evidence>
<accession>A0A182T830</accession>
<evidence type="ECO:0000313" key="2">
    <source>
        <dbReference type="EnsemblMetazoa" id="AMAM021521-PA"/>
    </source>
</evidence>
<keyword evidence="1" id="KW-0732">Signal</keyword>
<dbReference type="PANTHER" id="PTHR46145">
    <property type="entry name" value="HEPARANASE"/>
    <property type="match status" value="1"/>
</dbReference>
<name>A0A182T830_9DIPT</name>
<proteinExistence type="predicted"/>
<dbReference type="AlphaFoldDB" id="A0A182T830"/>
<dbReference type="EnsemblMetazoa" id="AMAM021521-RA">
    <property type="protein sequence ID" value="AMAM021521-PA"/>
    <property type="gene ID" value="AMAM021521"/>
</dbReference>
<evidence type="ECO:0000313" key="3">
    <source>
        <dbReference type="Proteomes" id="UP000075901"/>
    </source>
</evidence>
<sequence length="251" mass="27937">MALVQNKIQMFTRLWLVVVILLLVPGVRGLTGENEVPSAFGSEPVRQLGVSVNTKRLANVIGDEFISFYAKPQHIFDGQGNPISETSFQMAQSLGGTFLKVIADASQLHLQTVAGLSVIGKPDDMELVQISSSAWQAFYEWARRASLMPVFVLDYPTDGGQWNAKNALRILTIASTLGINACRWQLGNGHVKDAPKYADDLRTFRTMLQAFPEQDWTMVASELNPQLIPLEEIHYFHDNVDSLVEAFTITR</sequence>
<dbReference type="PANTHER" id="PTHR46145:SF4">
    <property type="entry name" value="HEPARANASE"/>
    <property type="match status" value="1"/>
</dbReference>
<feature type="signal peptide" evidence="1">
    <location>
        <begin position="1"/>
        <end position="29"/>
    </location>
</feature>
<organism evidence="2 3">
    <name type="scientific">Anopheles maculatus</name>
    <dbReference type="NCBI Taxonomy" id="74869"/>
    <lineage>
        <taxon>Eukaryota</taxon>
        <taxon>Metazoa</taxon>
        <taxon>Ecdysozoa</taxon>
        <taxon>Arthropoda</taxon>
        <taxon>Hexapoda</taxon>
        <taxon>Insecta</taxon>
        <taxon>Pterygota</taxon>
        <taxon>Neoptera</taxon>
        <taxon>Endopterygota</taxon>
        <taxon>Diptera</taxon>
        <taxon>Nematocera</taxon>
        <taxon>Culicoidea</taxon>
        <taxon>Culicidae</taxon>
        <taxon>Anophelinae</taxon>
        <taxon>Anopheles</taxon>
        <taxon>Anopheles maculatus group</taxon>
    </lineage>
</organism>
<dbReference type="Proteomes" id="UP000075901">
    <property type="component" value="Unassembled WGS sequence"/>
</dbReference>
<protein>
    <submittedName>
        <fullName evidence="2">Uncharacterized protein</fullName>
    </submittedName>
</protein>
<keyword evidence="3" id="KW-1185">Reference proteome</keyword>
<dbReference type="GO" id="GO:0031012">
    <property type="term" value="C:extracellular matrix"/>
    <property type="evidence" value="ECO:0007669"/>
    <property type="project" value="TreeGrafter"/>
</dbReference>
<dbReference type="VEuPathDB" id="VectorBase:AMAM021521"/>
<reference evidence="2" key="2">
    <citation type="submission" date="2020-05" db="UniProtKB">
        <authorList>
            <consortium name="EnsemblMetazoa"/>
        </authorList>
    </citation>
    <scope>IDENTIFICATION</scope>
    <source>
        <strain evidence="2">maculatus3</strain>
    </source>
</reference>